<dbReference type="GO" id="GO:0004479">
    <property type="term" value="F:methionyl-tRNA formyltransferase activity"/>
    <property type="evidence" value="ECO:0007669"/>
    <property type="project" value="TreeGrafter"/>
</dbReference>
<dbReference type="Proteomes" id="UP000616769">
    <property type="component" value="Unassembled WGS sequence"/>
</dbReference>
<evidence type="ECO:0000259" key="1">
    <source>
        <dbReference type="Pfam" id="PF00551"/>
    </source>
</evidence>
<dbReference type="AlphaFoldDB" id="A0A132A6X3"/>
<dbReference type="SUPFAM" id="SSF53328">
    <property type="entry name" value="Formyltransferase"/>
    <property type="match status" value="1"/>
</dbReference>
<dbReference type="InterPro" id="IPR036477">
    <property type="entry name" value="Formyl_transf_N_sf"/>
</dbReference>
<proteinExistence type="predicted"/>
<feature type="domain" description="Formyl transferase N-terminal" evidence="1">
    <location>
        <begin position="1"/>
        <end position="67"/>
    </location>
</feature>
<comment type="caution">
    <text evidence="2">The sequence shown here is derived from an EMBL/GenBank/DDBJ whole genome shotgun (WGS) entry which is preliminary data.</text>
</comment>
<dbReference type="Gene3D" id="3.40.50.12230">
    <property type="match status" value="1"/>
</dbReference>
<protein>
    <submittedName>
        <fullName evidence="2">Methionyl-tRNA formyltransferase, mitochondrial-like protein</fullName>
    </submittedName>
</protein>
<dbReference type="EMBL" id="JXLN01011023">
    <property type="protein sequence ID" value="KPM06677.1"/>
    <property type="molecule type" value="Genomic_DNA"/>
</dbReference>
<accession>A0A132A6X3</accession>
<dbReference type="Pfam" id="PF00551">
    <property type="entry name" value="Formyl_trans_N"/>
    <property type="match status" value="1"/>
</dbReference>
<dbReference type="PANTHER" id="PTHR11138:SF5">
    <property type="entry name" value="METHIONYL-TRNA FORMYLTRANSFERASE, MITOCHONDRIAL"/>
    <property type="match status" value="1"/>
</dbReference>
<dbReference type="GO" id="GO:0005739">
    <property type="term" value="C:mitochondrion"/>
    <property type="evidence" value="ECO:0007669"/>
    <property type="project" value="TreeGrafter"/>
</dbReference>
<organism evidence="2 3">
    <name type="scientific">Sarcoptes scabiei</name>
    <name type="common">Itch mite</name>
    <name type="synonym">Acarus scabiei</name>
    <dbReference type="NCBI Taxonomy" id="52283"/>
    <lineage>
        <taxon>Eukaryota</taxon>
        <taxon>Metazoa</taxon>
        <taxon>Ecdysozoa</taxon>
        <taxon>Arthropoda</taxon>
        <taxon>Chelicerata</taxon>
        <taxon>Arachnida</taxon>
        <taxon>Acari</taxon>
        <taxon>Acariformes</taxon>
        <taxon>Sarcoptiformes</taxon>
        <taxon>Astigmata</taxon>
        <taxon>Psoroptidia</taxon>
        <taxon>Sarcoptoidea</taxon>
        <taxon>Sarcoptidae</taxon>
        <taxon>Sarcoptinae</taxon>
        <taxon>Sarcoptes</taxon>
    </lineage>
</organism>
<name>A0A132A6X3_SARSC</name>
<gene>
    <name evidence="2" type="ORF">QR98_0051550</name>
</gene>
<dbReference type="InterPro" id="IPR002376">
    <property type="entry name" value="Formyl_transf_N"/>
</dbReference>
<evidence type="ECO:0000313" key="3">
    <source>
        <dbReference type="Proteomes" id="UP000616769"/>
    </source>
</evidence>
<dbReference type="VEuPathDB" id="VectorBase:SSCA009399"/>
<sequence length="75" mass="8295">MLNVHGSLLPRWRGASPIQRAVLAGDSVTGITIIRIHSKKFDTGEILLQQPIEILHRISSLQLKKIMAPIGAKLF</sequence>
<dbReference type="PANTHER" id="PTHR11138">
    <property type="entry name" value="METHIONYL-TRNA FORMYLTRANSFERASE"/>
    <property type="match status" value="1"/>
</dbReference>
<reference evidence="2 3" key="1">
    <citation type="journal article" date="2015" name="Parasit. Vectors">
        <title>Draft genome of the scabies mite.</title>
        <authorList>
            <person name="Rider S.D.Jr."/>
            <person name="Morgan M.S."/>
            <person name="Arlian L.G."/>
        </authorList>
    </citation>
    <scope>NUCLEOTIDE SEQUENCE [LARGE SCALE GENOMIC DNA]</scope>
    <source>
        <strain evidence="2">Arlian Lab</strain>
    </source>
</reference>
<evidence type="ECO:0000313" key="2">
    <source>
        <dbReference type="EMBL" id="KPM06677.1"/>
    </source>
</evidence>
<dbReference type="OrthoDB" id="10268103at2759"/>